<dbReference type="InterPro" id="IPR016169">
    <property type="entry name" value="FAD-bd_PCMH_sub2"/>
</dbReference>
<dbReference type="Proteomes" id="UP000554482">
    <property type="component" value="Unassembled WGS sequence"/>
</dbReference>
<reference evidence="2 3" key="1">
    <citation type="submission" date="2020-06" db="EMBL/GenBank/DDBJ databases">
        <title>Transcriptomic and genomic resources for Thalictrum thalictroides and T. hernandezii: Facilitating candidate gene discovery in an emerging model plant lineage.</title>
        <authorList>
            <person name="Arias T."/>
            <person name="Riano-Pachon D.M."/>
            <person name="Di Stilio V.S."/>
        </authorList>
    </citation>
    <scope>NUCLEOTIDE SEQUENCE [LARGE SCALE GENOMIC DNA]</scope>
    <source>
        <strain evidence="3">cv. WT478/WT964</strain>
        <tissue evidence="2">Leaves</tissue>
    </source>
</reference>
<dbReference type="AlphaFoldDB" id="A0A7J6W025"/>
<dbReference type="Pfam" id="PF01565">
    <property type="entry name" value="FAD_binding_4"/>
    <property type="match status" value="1"/>
</dbReference>
<feature type="domain" description="FAD linked oxidase N-terminal" evidence="1">
    <location>
        <begin position="84"/>
        <end position="155"/>
    </location>
</feature>
<dbReference type="EMBL" id="JABWDY010024128">
    <property type="protein sequence ID" value="KAF5190491.1"/>
    <property type="molecule type" value="Genomic_DNA"/>
</dbReference>
<gene>
    <name evidence="2" type="ORF">FRX31_019921</name>
</gene>
<evidence type="ECO:0000259" key="1">
    <source>
        <dbReference type="Pfam" id="PF01565"/>
    </source>
</evidence>
<keyword evidence="3" id="KW-1185">Reference proteome</keyword>
<sequence>MQLEWNLLKVKLFMWCLLLGRVPTGHRLKEEGIIDVNGCPMCDQGRILISIYSYRAAGWWSFVGSYLFLFRSVLEIILYNICGDAKKGTAWVQAGGTIGQLYLYNAAKCRTYSFPAGVCPTVEIGGHFSGGGYGALLRKYDLAADHIIDAQIVNVDAWKNS</sequence>
<dbReference type="InterPro" id="IPR006094">
    <property type="entry name" value="Oxid_FAD_bind_N"/>
</dbReference>
<evidence type="ECO:0000313" key="2">
    <source>
        <dbReference type="EMBL" id="KAF5190491.1"/>
    </source>
</evidence>
<proteinExistence type="predicted"/>
<evidence type="ECO:0000313" key="3">
    <source>
        <dbReference type="Proteomes" id="UP000554482"/>
    </source>
</evidence>
<protein>
    <submittedName>
        <fullName evidence="2">Berberine bridge enzyme-like</fullName>
    </submittedName>
</protein>
<dbReference type="OrthoDB" id="407275at2759"/>
<accession>A0A7J6W025</accession>
<dbReference type="SUPFAM" id="SSF56176">
    <property type="entry name" value="FAD-binding/transporter-associated domain-like"/>
    <property type="match status" value="1"/>
</dbReference>
<comment type="caution">
    <text evidence="2">The sequence shown here is derived from an EMBL/GenBank/DDBJ whole genome shotgun (WGS) entry which is preliminary data.</text>
</comment>
<dbReference type="Gene3D" id="3.30.465.10">
    <property type="match status" value="1"/>
</dbReference>
<dbReference type="InterPro" id="IPR036318">
    <property type="entry name" value="FAD-bd_PCMH-like_sf"/>
</dbReference>
<dbReference type="GO" id="GO:0050660">
    <property type="term" value="F:flavin adenine dinucleotide binding"/>
    <property type="evidence" value="ECO:0007669"/>
    <property type="project" value="InterPro"/>
</dbReference>
<dbReference type="PANTHER" id="PTHR32448">
    <property type="entry name" value="OS08G0158400 PROTEIN"/>
    <property type="match status" value="1"/>
</dbReference>
<name>A0A7J6W025_THATH</name>
<organism evidence="2 3">
    <name type="scientific">Thalictrum thalictroides</name>
    <name type="common">Rue-anemone</name>
    <name type="synonym">Anemone thalictroides</name>
    <dbReference type="NCBI Taxonomy" id="46969"/>
    <lineage>
        <taxon>Eukaryota</taxon>
        <taxon>Viridiplantae</taxon>
        <taxon>Streptophyta</taxon>
        <taxon>Embryophyta</taxon>
        <taxon>Tracheophyta</taxon>
        <taxon>Spermatophyta</taxon>
        <taxon>Magnoliopsida</taxon>
        <taxon>Ranunculales</taxon>
        <taxon>Ranunculaceae</taxon>
        <taxon>Thalictroideae</taxon>
        <taxon>Thalictrum</taxon>
    </lineage>
</organism>